<gene>
    <name evidence="2" type="ORF">METSCH_F03210</name>
</gene>
<keyword evidence="3" id="KW-1185">Reference proteome</keyword>
<accession>A0A4P6XXD5</accession>
<proteinExistence type="predicted"/>
<dbReference type="Proteomes" id="UP000292447">
    <property type="component" value="Chromosome VI"/>
</dbReference>
<sequence>MCTGHVTECYCLAKNVAVSKCKQHLRRALRHCFGHETIALVFTKSRKKVVISKKMKRPDDFELFHQRRKRPALAEISNDQNKARNTKLHNREKPGLQPGHRPIGQRQSKHDIQKSFSFGSSRNKNGLNTLKKAEISNSLKEFGISSAFKTNNKENIRPLGGVALTRPSKSLNSTIPELSKADTELDPFQNVTANSRGGKVSQSGSYANGLIGRFLSENSHLSAHKSLSKYNPRNLNAGVSSISGNLSARYELLLSLVDYNATVEKSNRAIRSFCDLIKLTDSLHIGSSLLKTRETGQTMGSLRENDRVVELHQVTKLSPMLMAATTSSGHDIVLMNTHGVDVAAGSQISLGKYFAYDLNGCTIRAYYKWCVL</sequence>
<dbReference type="EMBL" id="CP034461">
    <property type="protein sequence ID" value="QBM90734.1"/>
    <property type="molecule type" value="Genomic_DNA"/>
</dbReference>
<evidence type="ECO:0000313" key="2">
    <source>
        <dbReference type="EMBL" id="QBM90734.1"/>
    </source>
</evidence>
<dbReference type="AlphaFoldDB" id="A0A4P6XXD5"/>
<evidence type="ECO:0000313" key="3">
    <source>
        <dbReference type="Proteomes" id="UP000292447"/>
    </source>
</evidence>
<feature type="region of interest" description="Disordered" evidence="1">
    <location>
        <begin position="82"/>
        <end position="110"/>
    </location>
</feature>
<name>A0A4P6XXD5_9ASCO</name>
<protein>
    <submittedName>
        <fullName evidence="2">Uncharacterized protein</fullName>
    </submittedName>
</protein>
<evidence type="ECO:0000256" key="1">
    <source>
        <dbReference type="SAM" id="MobiDB-lite"/>
    </source>
</evidence>
<organism evidence="2 3">
    <name type="scientific">Metschnikowia aff. pulcherrima</name>
    <dbReference type="NCBI Taxonomy" id="2163413"/>
    <lineage>
        <taxon>Eukaryota</taxon>
        <taxon>Fungi</taxon>
        <taxon>Dikarya</taxon>
        <taxon>Ascomycota</taxon>
        <taxon>Saccharomycotina</taxon>
        <taxon>Pichiomycetes</taxon>
        <taxon>Metschnikowiaceae</taxon>
        <taxon>Metschnikowia</taxon>
    </lineage>
</organism>
<reference evidence="3" key="1">
    <citation type="submission" date="2019-03" db="EMBL/GenBank/DDBJ databases">
        <title>Snf2 controls pulcherriminic acid biosynthesis and connects pigmentation and antifungal activity of the yeast Metschnikowia pulcherrima.</title>
        <authorList>
            <person name="Gore-Lloyd D."/>
            <person name="Sumann I."/>
            <person name="Brachmann A.O."/>
            <person name="Schneeberger K."/>
            <person name="Ortiz-Merino R.A."/>
            <person name="Moreno-Beltran M."/>
            <person name="Schlaefli M."/>
            <person name="Kirner P."/>
            <person name="Santos Kron A."/>
            <person name="Wolfe K.H."/>
            <person name="Piel J."/>
            <person name="Ahrens C.H."/>
            <person name="Henk D."/>
            <person name="Freimoser F.M."/>
        </authorList>
    </citation>
    <scope>NUCLEOTIDE SEQUENCE [LARGE SCALE GENOMIC DNA]</scope>
    <source>
        <strain evidence="3">APC 1.2</strain>
    </source>
</reference>